<dbReference type="InterPro" id="IPR000412">
    <property type="entry name" value="ABC_2_transport"/>
</dbReference>
<feature type="transmembrane region" description="Helical" evidence="6">
    <location>
        <begin position="235"/>
        <end position="253"/>
    </location>
</feature>
<dbReference type="RefSeq" id="WP_122149117.1">
    <property type="nucleotide sequence ID" value="NZ_RFFI01000041.1"/>
</dbReference>
<organism evidence="8 9">
    <name type="scientific">Cellulomonas triticagri</name>
    <dbReference type="NCBI Taxonomy" id="2483352"/>
    <lineage>
        <taxon>Bacteria</taxon>
        <taxon>Bacillati</taxon>
        <taxon>Actinomycetota</taxon>
        <taxon>Actinomycetes</taxon>
        <taxon>Micrococcales</taxon>
        <taxon>Cellulomonadaceae</taxon>
        <taxon>Cellulomonas</taxon>
    </lineage>
</organism>
<dbReference type="GO" id="GO:0043190">
    <property type="term" value="C:ATP-binding cassette (ABC) transporter complex"/>
    <property type="evidence" value="ECO:0007669"/>
    <property type="project" value="InterPro"/>
</dbReference>
<evidence type="ECO:0000256" key="1">
    <source>
        <dbReference type="ARBA" id="ARBA00004141"/>
    </source>
</evidence>
<feature type="transmembrane region" description="Helical" evidence="6">
    <location>
        <begin position="144"/>
        <end position="169"/>
    </location>
</feature>
<accession>A0A3M2JCW1</accession>
<keyword evidence="5" id="KW-0046">Antibiotic resistance</keyword>
<sequence>MAATSARTLTRVTVVEGKLALRDPANVFFALLFPPLLLTVLGLAMPWGSQPYSEDDPLLGTINGITGYTPIVLALAVATVALSLYPTTIATYRGQGVLRRLSTTPLPPSRLLVAQILVNLGALLGAALLTLVLGVLVVEVQAPAQPLVVLLAFVLTAAAMFGLGSLIAARAPSAGAATGVGMTLYFVSLFFAGVWLPLPVMPDVVQQIAVWTPLGAGSQAMLDGWVGADLPVQELLVMAGWAVVLVPLSARLFRWR</sequence>
<feature type="domain" description="ABC transmembrane type-2" evidence="7">
    <location>
        <begin position="25"/>
        <end position="256"/>
    </location>
</feature>
<dbReference type="PANTHER" id="PTHR43027:SF2">
    <property type="entry name" value="TRANSPORT PERMEASE PROTEIN"/>
    <property type="match status" value="1"/>
</dbReference>
<keyword evidence="6" id="KW-1003">Cell membrane</keyword>
<dbReference type="EMBL" id="RFFI01000041">
    <property type="protein sequence ID" value="RMI09730.1"/>
    <property type="molecule type" value="Genomic_DNA"/>
</dbReference>
<dbReference type="InterPro" id="IPR047817">
    <property type="entry name" value="ABC2_TM_bact-type"/>
</dbReference>
<feature type="transmembrane region" description="Helical" evidence="6">
    <location>
        <begin position="111"/>
        <end position="138"/>
    </location>
</feature>
<keyword evidence="6" id="KW-0813">Transport</keyword>
<evidence type="ECO:0000256" key="3">
    <source>
        <dbReference type="ARBA" id="ARBA00022989"/>
    </source>
</evidence>
<keyword evidence="4 6" id="KW-0472">Membrane</keyword>
<keyword evidence="9" id="KW-1185">Reference proteome</keyword>
<evidence type="ECO:0000313" key="9">
    <source>
        <dbReference type="Proteomes" id="UP000269289"/>
    </source>
</evidence>
<evidence type="ECO:0000256" key="5">
    <source>
        <dbReference type="ARBA" id="ARBA00023251"/>
    </source>
</evidence>
<dbReference type="PIRSF" id="PIRSF006648">
    <property type="entry name" value="DrrB"/>
    <property type="match status" value="1"/>
</dbReference>
<keyword evidence="2 6" id="KW-0812">Transmembrane</keyword>
<gene>
    <name evidence="8" type="ORF">EBM89_09075</name>
</gene>
<dbReference type="InterPro" id="IPR013525">
    <property type="entry name" value="ABC2_TM"/>
</dbReference>
<evidence type="ECO:0000313" key="8">
    <source>
        <dbReference type="EMBL" id="RMI09730.1"/>
    </source>
</evidence>
<dbReference type="Pfam" id="PF01061">
    <property type="entry name" value="ABC2_membrane"/>
    <property type="match status" value="1"/>
</dbReference>
<reference evidence="8 9" key="1">
    <citation type="submission" date="2018-10" db="EMBL/GenBank/DDBJ databases">
        <title>Isolation, diversity and antifungal activity of actinobacteria from wheat.</title>
        <authorList>
            <person name="Han C."/>
        </authorList>
    </citation>
    <scope>NUCLEOTIDE SEQUENCE [LARGE SCALE GENOMIC DNA]</scope>
    <source>
        <strain evidence="8 9">NEAU-YY56</strain>
    </source>
</reference>
<comment type="subcellular location">
    <subcellularLocation>
        <location evidence="6">Cell membrane</location>
        <topology evidence="6">Multi-pass membrane protein</topology>
    </subcellularLocation>
    <subcellularLocation>
        <location evidence="1">Membrane</location>
        <topology evidence="1">Multi-pass membrane protein</topology>
    </subcellularLocation>
</comment>
<dbReference type="PROSITE" id="PS51012">
    <property type="entry name" value="ABC_TM2"/>
    <property type="match status" value="1"/>
</dbReference>
<evidence type="ECO:0000256" key="6">
    <source>
        <dbReference type="RuleBase" id="RU361157"/>
    </source>
</evidence>
<dbReference type="GO" id="GO:0046677">
    <property type="term" value="P:response to antibiotic"/>
    <property type="evidence" value="ECO:0007669"/>
    <property type="project" value="UniProtKB-KW"/>
</dbReference>
<keyword evidence="3 6" id="KW-1133">Transmembrane helix</keyword>
<dbReference type="PANTHER" id="PTHR43027">
    <property type="entry name" value="DOXORUBICIN RESISTANCE ABC TRANSPORTER PERMEASE PROTEIN DRRC-RELATED"/>
    <property type="match status" value="1"/>
</dbReference>
<dbReference type="OrthoDB" id="3217868at2"/>
<dbReference type="GO" id="GO:0140359">
    <property type="term" value="F:ABC-type transporter activity"/>
    <property type="evidence" value="ECO:0007669"/>
    <property type="project" value="InterPro"/>
</dbReference>
<evidence type="ECO:0000256" key="2">
    <source>
        <dbReference type="ARBA" id="ARBA00022692"/>
    </source>
</evidence>
<name>A0A3M2JCW1_9CELL</name>
<dbReference type="PRINTS" id="PR00164">
    <property type="entry name" value="ABC2TRNSPORT"/>
</dbReference>
<dbReference type="AlphaFoldDB" id="A0A3M2JCW1"/>
<proteinExistence type="inferred from homology"/>
<evidence type="ECO:0000259" key="7">
    <source>
        <dbReference type="PROSITE" id="PS51012"/>
    </source>
</evidence>
<feature type="transmembrane region" description="Helical" evidence="6">
    <location>
        <begin position="176"/>
        <end position="196"/>
    </location>
</feature>
<comment type="caution">
    <text evidence="8">The sequence shown here is derived from an EMBL/GenBank/DDBJ whole genome shotgun (WGS) entry which is preliminary data.</text>
</comment>
<dbReference type="InterPro" id="IPR052902">
    <property type="entry name" value="ABC-2_transporter"/>
</dbReference>
<feature type="transmembrane region" description="Helical" evidence="6">
    <location>
        <begin position="68"/>
        <end position="90"/>
    </location>
</feature>
<comment type="similarity">
    <text evidence="6">Belongs to the ABC-2 integral membrane protein family.</text>
</comment>
<protein>
    <recommendedName>
        <fullName evidence="6">Transport permease protein</fullName>
    </recommendedName>
</protein>
<dbReference type="Proteomes" id="UP000269289">
    <property type="component" value="Unassembled WGS sequence"/>
</dbReference>
<evidence type="ECO:0000256" key="4">
    <source>
        <dbReference type="ARBA" id="ARBA00023136"/>
    </source>
</evidence>
<feature type="transmembrane region" description="Helical" evidence="6">
    <location>
        <begin position="27"/>
        <end position="48"/>
    </location>
</feature>